<proteinExistence type="predicted"/>
<dbReference type="WBParaSite" id="nRc.2.0.1.t23156-RA">
    <property type="protein sequence ID" value="nRc.2.0.1.t23156-RA"/>
    <property type="gene ID" value="nRc.2.0.1.g23156"/>
</dbReference>
<accession>A0A915JBY4</accession>
<sequence length="145" mass="16808">MNNGTDGNSIGRILVPVVSGGIFYTCGVARKWKWVPRRCYLNMHNGIKGHYSFYVLFRDMKKQLPMDGPNDPLWSIYGNTCDPKSFLVCACESMIRYVSRLQDNKIKVESSFAANDTIIQGPTHQLRYKLQMRALEIRRVLLYYF</sequence>
<organism evidence="1 2">
    <name type="scientific">Romanomermis culicivorax</name>
    <name type="common">Nematode worm</name>
    <dbReference type="NCBI Taxonomy" id="13658"/>
    <lineage>
        <taxon>Eukaryota</taxon>
        <taxon>Metazoa</taxon>
        <taxon>Ecdysozoa</taxon>
        <taxon>Nematoda</taxon>
        <taxon>Enoplea</taxon>
        <taxon>Dorylaimia</taxon>
        <taxon>Mermithida</taxon>
        <taxon>Mermithoidea</taxon>
        <taxon>Mermithidae</taxon>
        <taxon>Romanomermis</taxon>
    </lineage>
</organism>
<evidence type="ECO:0000313" key="1">
    <source>
        <dbReference type="Proteomes" id="UP000887565"/>
    </source>
</evidence>
<evidence type="ECO:0000313" key="2">
    <source>
        <dbReference type="WBParaSite" id="nRc.2.0.1.t23156-RA"/>
    </source>
</evidence>
<protein>
    <submittedName>
        <fullName evidence="2">Uncharacterized protein</fullName>
    </submittedName>
</protein>
<reference evidence="2" key="1">
    <citation type="submission" date="2022-11" db="UniProtKB">
        <authorList>
            <consortium name="WormBaseParasite"/>
        </authorList>
    </citation>
    <scope>IDENTIFICATION</scope>
</reference>
<keyword evidence="1" id="KW-1185">Reference proteome</keyword>
<dbReference type="AlphaFoldDB" id="A0A915JBY4"/>
<dbReference type="Proteomes" id="UP000887565">
    <property type="component" value="Unplaced"/>
</dbReference>
<name>A0A915JBY4_ROMCU</name>